<protein>
    <submittedName>
        <fullName evidence="2">Predicted protein</fullName>
    </submittedName>
</protein>
<proteinExistence type="predicted"/>
<keyword evidence="3" id="KW-1185">Reference proteome</keyword>
<evidence type="ECO:0000313" key="3">
    <source>
        <dbReference type="Proteomes" id="UP000006671"/>
    </source>
</evidence>
<feature type="compositionally biased region" description="Low complexity" evidence="1">
    <location>
        <begin position="57"/>
        <end position="66"/>
    </location>
</feature>
<dbReference type="Proteomes" id="UP000006671">
    <property type="component" value="Unassembled WGS sequence"/>
</dbReference>
<dbReference type="InParanoid" id="D2VSD6"/>
<dbReference type="EMBL" id="GG738893">
    <property type="protein sequence ID" value="EFC40327.1"/>
    <property type="molecule type" value="Genomic_DNA"/>
</dbReference>
<feature type="region of interest" description="Disordered" evidence="1">
    <location>
        <begin position="54"/>
        <end position="77"/>
    </location>
</feature>
<name>D2VSD6_NAEGR</name>
<accession>D2VSD6</accession>
<evidence type="ECO:0000313" key="2">
    <source>
        <dbReference type="EMBL" id="EFC40327.1"/>
    </source>
</evidence>
<sequence length="196" mass="22481">MKQRPTPQIHDLLNSPPLTIKPLRKSNKSLDEDERLYHSYSDRKLRQSIGKTMVELSSQSRDVSSSTQKRPSSAMSASIVSLQGPTLASTGQFIMTDSVQSTKGYKSQEEAKMEDEYIKNLQKQIGLLSTELQLQRKMNDETEKKLHEKTEPIEDPILTIKKKFAEKDENYNQFIEKFKQEIADRESKVCLIEIAS</sequence>
<feature type="region of interest" description="Disordered" evidence="1">
    <location>
        <begin position="1"/>
        <end position="35"/>
    </location>
</feature>
<organism evidence="3">
    <name type="scientific">Naegleria gruberi</name>
    <name type="common">Amoeba</name>
    <dbReference type="NCBI Taxonomy" id="5762"/>
    <lineage>
        <taxon>Eukaryota</taxon>
        <taxon>Discoba</taxon>
        <taxon>Heterolobosea</taxon>
        <taxon>Tetramitia</taxon>
        <taxon>Eutetramitia</taxon>
        <taxon>Vahlkampfiidae</taxon>
        <taxon>Naegleria</taxon>
    </lineage>
</organism>
<dbReference type="AlphaFoldDB" id="D2VSD6"/>
<reference evidence="2 3" key="1">
    <citation type="journal article" date="2010" name="Cell">
        <title>The genome of Naegleria gruberi illuminates early eukaryotic versatility.</title>
        <authorList>
            <person name="Fritz-Laylin L.K."/>
            <person name="Prochnik S.E."/>
            <person name="Ginger M.L."/>
            <person name="Dacks J.B."/>
            <person name="Carpenter M.L."/>
            <person name="Field M.C."/>
            <person name="Kuo A."/>
            <person name="Paredez A."/>
            <person name="Chapman J."/>
            <person name="Pham J."/>
            <person name="Shu S."/>
            <person name="Neupane R."/>
            <person name="Cipriano M."/>
            <person name="Mancuso J."/>
            <person name="Tu H."/>
            <person name="Salamov A."/>
            <person name="Lindquist E."/>
            <person name="Shapiro H."/>
            <person name="Lucas S."/>
            <person name="Grigoriev I.V."/>
            <person name="Cande W.Z."/>
            <person name="Fulton C."/>
            <person name="Rokhsar D.S."/>
            <person name="Dawson S.C."/>
        </authorList>
    </citation>
    <scope>NUCLEOTIDE SEQUENCE [LARGE SCALE GENOMIC DNA]</scope>
    <source>
        <strain evidence="2 3">NEG-M</strain>
    </source>
</reference>
<dbReference type="OrthoDB" id="10351627at2759"/>
<dbReference type="KEGG" id="ngr:NAEGRDRAFT_71903"/>
<gene>
    <name evidence="2" type="ORF">NAEGRDRAFT_71903</name>
</gene>
<evidence type="ECO:0000256" key="1">
    <source>
        <dbReference type="SAM" id="MobiDB-lite"/>
    </source>
</evidence>
<dbReference type="VEuPathDB" id="AmoebaDB:NAEGRDRAFT_71903"/>
<dbReference type="GeneID" id="8854834"/>
<feature type="compositionally biased region" description="Polar residues" evidence="1">
    <location>
        <begin position="67"/>
        <end position="77"/>
    </location>
</feature>
<dbReference type="RefSeq" id="XP_002673071.1">
    <property type="nucleotide sequence ID" value="XM_002673025.1"/>
</dbReference>